<dbReference type="GO" id="GO:0003677">
    <property type="term" value="F:DNA binding"/>
    <property type="evidence" value="ECO:0007669"/>
    <property type="project" value="UniProtKB-KW"/>
</dbReference>
<dbReference type="InterPro" id="IPR011006">
    <property type="entry name" value="CheY-like_superfamily"/>
</dbReference>
<dbReference type="InterPro" id="IPR039420">
    <property type="entry name" value="WalR-like"/>
</dbReference>
<dbReference type="Gene3D" id="3.40.50.2300">
    <property type="match status" value="1"/>
</dbReference>
<dbReference type="SUPFAM" id="SSF52172">
    <property type="entry name" value="CheY-like"/>
    <property type="match status" value="1"/>
</dbReference>
<dbReference type="PRINTS" id="PR00038">
    <property type="entry name" value="HTHLUXR"/>
</dbReference>
<dbReference type="CDD" id="cd17535">
    <property type="entry name" value="REC_NarL-like"/>
    <property type="match status" value="1"/>
</dbReference>
<dbReference type="PROSITE" id="PS50110">
    <property type="entry name" value="RESPONSE_REGULATORY"/>
    <property type="match status" value="1"/>
</dbReference>
<accession>A0A1J5QID8</accession>
<sequence>MSAINVMLVDDHAVVRMGFKLLLEAAPDVKVVAEAENGEQAIKFYNEHHPDVVVMDITMPGMGGLEAIERILARDSTARVLVLSAHEDSVHPKRVLNAGALGYLTKRSAPDELIKAIRTVAGRKMYLEASIAQQMAIQQLSGDQSPVDVLSPREFEVFMALAQGKSTNDIAENLCLSPRTIGTHLYNIKQKLNAGNQAEIALIAMRSGLIDP</sequence>
<dbReference type="InterPro" id="IPR016032">
    <property type="entry name" value="Sig_transdc_resp-reg_C-effctor"/>
</dbReference>
<dbReference type="AlphaFoldDB" id="A0A1J5QID8"/>
<dbReference type="EMBL" id="MLJW01000743">
    <property type="protein sequence ID" value="OIQ83026.1"/>
    <property type="molecule type" value="Genomic_DNA"/>
</dbReference>
<dbReference type="PROSITE" id="PS00622">
    <property type="entry name" value="HTH_LUXR_1"/>
    <property type="match status" value="1"/>
</dbReference>
<dbReference type="InterPro" id="IPR058245">
    <property type="entry name" value="NreC/VraR/RcsB-like_REC"/>
</dbReference>
<feature type="domain" description="Response regulatory" evidence="4">
    <location>
        <begin position="5"/>
        <end position="121"/>
    </location>
</feature>
<feature type="domain" description="HTH luxR-type" evidence="3">
    <location>
        <begin position="143"/>
        <end position="208"/>
    </location>
</feature>
<evidence type="ECO:0000313" key="5">
    <source>
        <dbReference type="EMBL" id="OIQ83026.1"/>
    </source>
</evidence>
<dbReference type="Pfam" id="PF00196">
    <property type="entry name" value="GerE"/>
    <property type="match status" value="1"/>
</dbReference>
<name>A0A1J5QID8_9ZZZZ</name>
<dbReference type="SUPFAM" id="SSF46894">
    <property type="entry name" value="C-terminal effector domain of the bipartite response regulators"/>
    <property type="match status" value="1"/>
</dbReference>
<dbReference type="InterPro" id="IPR001789">
    <property type="entry name" value="Sig_transdc_resp-reg_receiver"/>
</dbReference>
<keyword evidence="1" id="KW-0597">Phosphoprotein</keyword>
<proteinExistence type="predicted"/>
<evidence type="ECO:0000256" key="2">
    <source>
        <dbReference type="ARBA" id="ARBA00023125"/>
    </source>
</evidence>
<dbReference type="PANTHER" id="PTHR43214">
    <property type="entry name" value="TWO-COMPONENT RESPONSE REGULATOR"/>
    <property type="match status" value="1"/>
</dbReference>
<comment type="caution">
    <text evidence="5">The sequence shown here is derived from an EMBL/GenBank/DDBJ whole genome shotgun (WGS) entry which is preliminary data.</text>
</comment>
<dbReference type="GO" id="GO:0000160">
    <property type="term" value="P:phosphorelay signal transduction system"/>
    <property type="evidence" value="ECO:0007669"/>
    <property type="project" value="InterPro"/>
</dbReference>
<dbReference type="PROSITE" id="PS50043">
    <property type="entry name" value="HTH_LUXR_2"/>
    <property type="match status" value="1"/>
</dbReference>
<gene>
    <name evidence="5" type="primary">uvrY_19</name>
    <name evidence="5" type="ORF">GALL_351730</name>
</gene>
<dbReference type="InterPro" id="IPR000792">
    <property type="entry name" value="Tscrpt_reg_LuxR_C"/>
</dbReference>
<keyword evidence="2" id="KW-0238">DNA-binding</keyword>
<dbReference type="PANTHER" id="PTHR43214:SF43">
    <property type="entry name" value="TWO-COMPONENT RESPONSE REGULATOR"/>
    <property type="match status" value="1"/>
</dbReference>
<dbReference type="SMART" id="SM00421">
    <property type="entry name" value="HTH_LUXR"/>
    <property type="match status" value="1"/>
</dbReference>
<dbReference type="Pfam" id="PF00072">
    <property type="entry name" value="Response_reg"/>
    <property type="match status" value="1"/>
</dbReference>
<dbReference type="SMART" id="SM00448">
    <property type="entry name" value="REC"/>
    <property type="match status" value="1"/>
</dbReference>
<reference evidence="5" key="1">
    <citation type="submission" date="2016-10" db="EMBL/GenBank/DDBJ databases">
        <title>Sequence of Gallionella enrichment culture.</title>
        <authorList>
            <person name="Poehlein A."/>
            <person name="Muehling M."/>
            <person name="Daniel R."/>
        </authorList>
    </citation>
    <scope>NUCLEOTIDE SEQUENCE</scope>
</reference>
<dbReference type="GO" id="GO:0006355">
    <property type="term" value="P:regulation of DNA-templated transcription"/>
    <property type="evidence" value="ECO:0007669"/>
    <property type="project" value="InterPro"/>
</dbReference>
<evidence type="ECO:0000256" key="1">
    <source>
        <dbReference type="ARBA" id="ARBA00022553"/>
    </source>
</evidence>
<protein>
    <submittedName>
        <fullName evidence="5">Response regulator UvrY</fullName>
    </submittedName>
</protein>
<organism evidence="5">
    <name type="scientific">mine drainage metagenome</name>
    <dbReference type="NCBI Taxonomy" id="410659"/>
    <lineage>
        <taxon>unclassified sequences</taxon>
        <taxon>metagenomes</taxon>
        <taxon>ecological metagenomes</taxon>
    </lineage>
</organism>
<evidence type="ECO:0000259" key="4">
    <source>
        <dbReference type="PROSITE" id="PS50110"/>
    </source>
</evidence>
<evidence type="ECO:0000259" key="3">
    <source>
        <dbReference type="PROSITE" id="PS50043"/>
    </source>
</evidence>
<dbReference type="CDD" id="cd06170">
    <property type="entry name" value="LuxR_C_like"/>
    <property type="match status" value="1"/>
</dbReference>